<sequence length="234" mass="27553">MKIGIMQPYFLPYIGYWQLLNAVDKYIICDNMQFTKKGWMRHNYILQDGKPAMFTVPLKKDSRDLDICDRYIADQYFEKDAAKILRRIESAYRKAPHFKEVMPVLEQCFLCKEENLFSFIFNSVKVISIYLGITTEILVLSHIEMDHSLKKQDRVIETCKKANADIYINAIGGLELYDKEIFAENGIELKFIKSDNIEYEQFQNEFVPSLSIIDVMMFNSTEEIRDMLGRYVLI</sequence>
<evidence type="ECO:0000313" key="1">
    <source>
        <dbReference type="EMBL" id="MCQ6963439.1"/>
    </source>
</evidence>
<dbReference type="AlphaFoldDB" id="A0AAE3KZJ3"/>
<comment type="caution">
    <text evidence="1">The sequence shown here is derived from an EMBL/GenBank/DDBJ whole genome shotgun (WGS) entry which is preliminary data.</text>
</comment>
<gene>
    <name evidence="1" type="ORF">PV02_10090</name>
</gene>
<dbReference type="EMBL" id="JTEO01000005">
    <property type="protein sequence ID" value="MCQ6963439.1"/>
    <property type="molecule type" value="Genomic_DNA"/>
</dbReference>
<proteinExistence type="predicted"/>
<organism evidence="1 2">
    <name type="scientific">Methanolobus chelungpuianus</name>
    <dbReference type="NCBI Taxonomy" id="502115"/>
    <lineage>
        <taxon>Archaea</taxon>
        <taxon>Methanobacteriati</taxon>
        <taxon>Methanobacteriota</taxon>
        <taxon>Stenosarchaea group</taxon>
        <taxon>Methanomicrobia</taxon>
        <taxon>Methanosarcinales</taxon>
        <taxon>Methanosarcinaceae</taxon>
        <taxon>Methanolobus</taxon>
    </lineage>
</organism>
<dbReference type="Proteomes" id="UP001206983">
    <property type="component" value="Unassembled WGS sequence"/>
</dbReference>
<evidence type="ECO:0000313" key="2">
    <source>
        <dbReference type="Proteomes" id="UP001206983"/>
    </source>
</evidence>
<dbReference type="InterPro" id="IPR014985">
    <property type="entry name" value="WbqC"/>
</dbReference>
<accession>A0AAE3KZJ3</accession>
<protein>
    <submittedName>
        <fullName evidence="1">WbqC-like protein</fullName>
    </submittedName>
</protein>
<keyword evidence="2" id="KW-1185">Reference proteome</keyword>
<dbReference type="RefSeq" id="WP_256623317.1">
    <property type="nucleotide sequence ID" value="NZ_JTEO01000005.1"/>
</dbReference>
<reference evidence="1 2" key="1">
    <citation type="journal article" date="2011" name="Appl. Environ. Microbiol.">
        <title>Methanogenic archaea isolated from Taiwan's Chelungpu fault.</title>
        <authorList>
            <person name="Wu S.Y."/>
            <person name="Lai M.C."/>
        </authorList>
    </citation>
    <scope>NUCLEOTIDE SEQUENCE [LARGE SCALE GENOMIC DNA]</scope>
    <source>
        <strain evidence="1 2">St545Mb</strain>
    </source>
</reference>
<dbReference type="Pfam" id="PF08889">
    <property type="entry name" value="WbqC"/>
    <property type="match status" value="1"/>
</dbReference>
<name>A0AAE3KZJ3_9EURY</name>